<name>A0A195AUQ6_9HYME</name>
<reference evidence="1 2" key="1">
    <citation type="submission" date="2015-09" db="EMBL/GenBank/DDBJ databases">
        <title>Atta colombica WGS genome.</title>
        <authorList>
            <person name="Nygaard S."/>
            <person name="Hu H."/>
            <person name="Boomsma J."/>
            <person name="Zhang G."/>
        </authorList>
    </citation>
    <scope>NUCLEOTIDE SEQUENCE [LARGE SCALE GENOMIC DNA]</scope>
    <source>
        <strain evidence="1">Treedump-2</strain>
        <tissue evidence="1">Whole body</tissue>
    </source>
</reference>
<dbReference type="Proteomes" id="UP000078540">
    <property type="component" value="Unassembled WGS sequence"/>
</dbReference>
<organism evidence="1 2">
    <name type="scientific">Atta colombica</name>
    <dbReference type="NCBI Taxonomy" id="520822"/>
    <lineage>
        <taxon>Eukaryota</taxon>
        <taxon>Metazoa</taxon>
        <taxon>Ecdysozoa</taxon>
        <taxon>Arthropoda</taxon>
        <taxon>Hexapoda</taxon>
        <taxon>Insecta</taxon>
        <taxon>Pterygota</taxon>
        <taxon>Neoptera</taxon>
        <taxon>Endopterygota</taxon>
        <taxon>Hymenoptera</taxon>
        <taxon>Apocrita</taxon>
        <taxon>Aculeata</taxon>
        <taxon>Formicoidea</taxon>
        <taxon>Formicidae</taxon>
        <taxon>Myrmicinae</taxon>
        <taxon>Atta</taxon>
    </lineage>
</organism>
<accession>A0A195AUQ6</accession>
<sequence length="212" mass="24467">MASPRRQQHQQDPICLQEHEERTPFLIINFFLIALKLSQEFVIDRLSYVNTDSFPSRSPKSLGGQENLRLFRFNEPPPMTVILVVLRTRWRWPNDEITPTRNAYSVFTFKPHLRRNVSRGGLDHNERYMCYVLALCQDASRIVEAFDVIDSFKIELKRSRCNYTPLTAPHIFLGNLMGISRYPTGLPNTDGSLLPEARQACLARSLSDGSRL</sequence>
<protein>
    <submittedName>
        <fullName evidence="1">Uncharacterized protein</fullName>
    </submittedName>
</protein>
<gene>
    <name evidence="1" type="ORF">ALC53_13772</name>
</gene>
<keyword evidence="2" id="KW-1185">Reference proteome</keyword>
<proteinExistence type="predicted"/>
<dbReference type="AlphaFoldDB" id="A0A195AUQ6"/>
<evidence type="ECO:0000313" key="1">
    <source>
        <dbReference type="EMBL" id="KYM75709.1"/>
    </source>
</evidence>
<evidence type="ECO:0000313" key="2">
    <source>
        <dbReference type="Proteomes" id="UP000078540"/>
    </source>
</evidence>
<dbReference type="EMBL" id="KQ976738">
    <property type="protein sequence ID" value="KYM75709.1"/>
    <property type="molecule type" value="Genomic_DNA"/>
</dbReference>